<dbReference type="PANTHER" id="PTHR24171">
    <property type="entry name" value="ANKYRIN REPEAT DOMAIN-CONTAINING PROTEIN 39-RELATED"/>
    <property type="match status" value="1"/>
</dbReference>
<dbReference type="Pfam" id="PF12796">
    <property type="entry name" value="Ank_2"/>
    <property type="match status" value="1"/>
</dbReference>
<keyword evidence="2 3" id="KW-0040">ANK repeat</keyword>
<keyword evidence="1" id="KW-0677">Repeat</keyword>
<evidence type="ECO:0000256" key="3">
    <source>
        <dbReference type="PROSITE-ProRule" id="PRU00023"/>
    </source>
</evidence>
<dbReference type="EMBL" id="MDYX01000024">
    <property type="protein sequence ID" value="KAF9629031.1"/>
    <property type="molecule type" value="Genomic_DNA"/>
</dbReference>
<evidence type="ECO:0000256" key="1">
    <source>
        <dbReference type="ARBA" id="ARBA00022737"/>
    </source>
</evidence>
<reference evidence="4" key="2">
    <citation type="journal article" date="2018" name="DNA Res.">
        <title>Comparative genome and transcriptome analyses reveal adaptations to opportunistic infections in woody plant degrading pathogens of Botryosphaeriaceae.</title>
        <authorList>
            <person name="Yan J.Y."/>
            <person name="Zhao W.S."/>
            <person name="Chen Z."/>
            <person name="Xing Q.K."/>
            <person name="Zhang W."/>
            <person name="Chethana K.W.T."/>
            <person name="Xue M.F."/>
            <person name="Xu J.P."/>
            <person name="Phillips A.J.L."/>
            <person name="Wang Y."/>
            <person name="Liu J.H."/>
            <person name="Liu M."/>
            <person name="Zhou Y."/>
            <person name="Jayawardena R.S."/>
            <person name="Manawasinghe I.S."/>
            <person name="Huang J.B."/>
            <person name="Qiao G.H."/>
            <person name="Fu C.Y."/>
            <person name="Guo F.F."/>
            <person name="Dissanayake A.J."/>
            <person name="Peng Y.L."/>
            <person name="Hyde K.D."/>
            <person name="Li X.H."/>
        </authorList>
    </citation>
    <scope>NUCLEOTIDE SEQUENCE</scope>
    <source>
        <strain evidence="4">CSS-01s</strain>
    </source>
</reference>
<sequence>MIVFTEIQKEAFKAAGEGDFERVKEMLAGPDLIKDKDKLAAQLRETQSWSDMDPHDHKSVEFLYMNAARGAPMGTLLPVNTSREGHVAILEYMFEHYPYPKSHLLDAIGDAILHGSIETVRFFLERWPEIVHVHQCGSHGGTPLSLALLVERRAAAHSMTELLLQYGADPNKESQGLPMEYAITSSWPDLVPLLEKYGAEPFSWEKELQLLPRAASNGKFEAVTRLIEKGAHPDTDTLEPPFSGTPLWNAVRRGDYKMVEYLICAGADPNRRTSAGESMLQVAESLSVNKDETMVSLRAFGAK</sequence>
<dbReference type="InterPro" id="IPR002110">
    <property type="entry name" value="Ankyrin_rpt"/>
</dbReference>
<reference evidence="4" key="1">
    <citation type="submission" date="2016-08" db="EMBL/GenBank/DDBJ databases">
        <authorList>
            <person name="Yan J."/>
        </authorList>
    </citation>
    <scope>NUCLEOTIDE SEQUENCE</scope>
    <source>
        <strain evidence="4">CSS-01s</strain>
    </source>
</reference>
<dbReference type="SMART" id="SM00248">
    <property type="entry name" value="ANK"/>
    <property type="match status" value="2"/>
</dbReference>
<evidence type="ECO:0000256" key="2">
    <source>
        <dbReference type="ARBA" id="ARBA00023043"/>
    </source>
</evidence>
<protein>
    <submittedName>
        <fullName evidence="4">Uncharacterized protein</fullName>
    </submittedName>
</protein>
<dbReference type="InterPro" id="IPR036770">
    <property type="entry name" value="Ankyrin_rpt-contain_sf"/>
</dbReference>
<evidence type="ECO:0000313" key="4">
    <source>
        <dbReference type="EMBL" id="KAF9629031.1"/>
    </source>
</evidence>
<dbReference type="Proteomes" id="UP000627934">
    <property type="component" value="Unassembled WGS sequence"/>
</dbReference>
<gene>
    <name evidence="4" type="ORF">BFW01_g10234</name>
</gene>
<dbReference type="PANTHER" id="PTHR24171:SF9">
    <property type="entry name" value="ANKYRIN REPEAT DOMAIN-CONTAINING PROTEIN 39"/>
    <property type="match status" value="1"/>
</dbReference>
<feature type="repeat" description="ANK" evidence="3">
    <location>
        <begin position="242"/>
        <end position="274"/>
    </location>
</feature>
<dbReference type="SUPFAM" id="SSF48403">
    <property type="entry name" value="Ankyrin repeat"/>
    <property type="match status" value="1"/>
</dbReference>
<accession>A0A8H7MAI6</accession>
<evidence type="ECO:0000313" key="5">
    <source>
        <dbReference type="Proteomes" id="UP000627934"/>
    </source>
</evidence>
<feature type="repeat" description="ANK" evidence="3">
    <location>
        <begin position="139"/>
        <end position="175"/>
    </location>
</feature>
<name>A0A8H7MAI6_9PEZI</name>
<dbReference type="PROSITE" id="PS50297">
    <property type="entry name" value="ANK_REP_REGION"/>
    <property type="match status" value="1"/>
</dbReference>
<dbReference type="PROSITE" id="PS50088">
    <property type="entry name" value="ANK_REPEAT"/>
    <property type="match status" value="2"/>
</dbReference>
<organism evidence="4 5">
    <name type="scientific">Lasiodiplodia theobromae</name>
    <dbReference type="NCBI Taxonomy" id="45133"/>
    <lineage>
        <taxon>Eukaryota</taxon>
        <taxon>Fungi</taxon>
        <taxon>Dikarya</taxon>
        <taxon>Ascomycota</taxon>
        <taxon>Pezizomycotina</taxon>
        <taxon>Dothideomycetes</taxon>
        <taxon>Dothideomycetes incertae sedis</taxon>
        <taxon>Botryosphaeriales</taxon>
        <taxon>Botryosphaeriaceae</taxon>
        <taxon>Lasiodiplodia</taxon>
    </lineage>
</organism>
<dbReference type="AlphaFoldDB" id="A0A8H7MAI6"/>
<comment type="caution">
    <text evidence="4">The sequence shown here is derived from an EMBL/GenBank/DDBJ whole genome shotgun (WGS) entry which is preliminary data.</text>
</comment>
<proteinExistence type="predicted"/>
<dbReference type="Gene3D" id="1.25.40.20">
    <property type="entry name" value="Ankyrin repeat-containing domain"/>
    <property type="match status" value="2"/>
</dbReference>